<dbReference type="Proteomes" id="UP001314170">
    <property type="component" value="Unassembled WGS sequence"/>
</dbReference>
<keyword evidence="2" id="KW-1185">Reference proteome</keyword>
<sequence>MVKNKRQKATTDSKDSSIALFNAEAFWSREKRTMAATLSNFFLPEKASEYIYLPQSLFD</sequence>
<dbReference type="EMBL" id="CAWUPB010000850">
    <property type="protein sequence ID" value="CAK7325920.1"/>
    <property type="molecule type" value="Genomic_DNA"/>
</dbReference>
<gene>
    <name evidence="1" type="ORF">DCAF_LOCUS3613</name>
</gene>
<evidence type="ECO:0000313" key="1">
    <source>
        <dbReference type="EMBL" id="CAK7325920.1"/>
    </source>
</evidence>
<proteinExistence type="predicted"/>
<name>A0AAV1QYS6_9ROSI</name>
<protein>
    <submittedName>
        <fullName evidence="1">Uncharacterized protein</fullName>
    </submittedName>
</protein>
<reference evidence="1 2" key="1">
    <citation type="submission" date="2024-01" db="EMBL/GenBank/DDBJ databases">
        <authorList>
            <person name="Waweru B."/>
        </authorList>
    </citation>
    <scope>NUCLEOTIDE SEQUENCE [LARGE SCALE GENOMIC DNA]</scope>
</reference>
<organism evidence="1 2">
    <name type="scientific">Dovyalis caffra</name>
    <dbReference type="NCBI Taxonomy" id="77055"/>
    <lineage>
        <taxon>Eukaryota</taxon>
        <taxon>Viridiplantae</taxon>
        <taxon>Streptophyta</taxon>
        <taxon>Embryophyta</taxon>
        <taxon>Tracheophyta</taxon>
        <taxon>Spermatophyta</taxon>
        <taxon>Magnoliopsida</taxon>
        <taxon>eudicotyledons</taxon>
        <taxon>Gunneridae</taxon>
        <taxon>Pentapetalae</taxon>
        <taxon>rosids</taxon>
        <taxon>fabids</taxon>
        <taxon>Malpighiales</taxon>
        <taxon>Salicaceae</taxon>
        <taxon>Flacourtieae</taxon>
        <taxon>Dovyalis</taxon>
    </lineage>
</organism>
<accession>A0AAV1QYS6</accession>
<evidence type="ECO:0000313" key="2">
    <source>
        <dbReference type="Proteomes" id="UP001314170"/>
    </source>
</evidence>
<comment type="caution">
    <text evidence="1">The sequence shown here is derived from an EMBL/GenBank/DDBJ whole genome shotgun (WGS) entry which is preliminary data.</text>
</comment>
<dbReference type="AlphaFoldDB" id="A0AAV1QYS6"/>